<evidence type="ECO:0000256" key="10">
    <source>
        <dbReference type="ARBA" id="ARBA00023235"/>
    </source>
</evidence>
<proteinExistence type="predicted"/>
<dbReference type="InterPro" id="IPR038726">
    <property type="entry name" value="PDDEXK_AddAB-type"/>
</dbReference>
<keyword evidence="6" id="KW-0269">Exonuclease</keyword>
<dbReference type="SUPFAM" id="SSF52540">
    <property type="entry name" value="P-loop containing nucleoside triphosphate hydrolases"/>
    <property type="match status" value="1"/>
</dbReference>
<reference evidence="18 19" key="1">
    <citation type="submission" date="2020-11" db="EMBL/GenBank/DDBJ databases">
        <title>Algicoccus daihaiensis sp.nov., isolated from Daihai Lake in Inner Mongolia.</title>
        <authorList>
            <person name="Kai J."/>
        </authorList>
    </citation>
    <scope>NUCLEOTIDE SEQUENCE [LARGE SCALE GENOMIC DNA]</scope>
    <source>
        <strain evidence="19">f23</strain>
    </source>
</reference>
<dbReference type="InterPro" id="IPR011335">
    <property type="entry name" value="Restrct_endonuc-II-like"/>
</dbReference>
<dbReference type="PROSITE" id="PS51198">
    <property type="entry name" value="UVRD_HELICASE_ATP_BIND"/>
    <property type="match status" value="1"/>
</dbReference>
<dbReference type="PANTHER" id="PTHR11070:SF2">
    <property type="entry name" value="ATP-DEPENDENT DNA HELICASE SRS2"/>
    <property type="match status" value="1"/>
</dbReference>
<evidence type="ECO:0000256" key="7">
    <source>
        <dbReference type="ARBA" id="ARBA00022840"/>
    </source>
</evidence>
<evidence type="ECO:0000256" key="4">
    <source>
        <dbReference type="ARBA" id="ARBA00022801"/>
    </source>
</evidence>
<comment type="catalytic activity">
    <reaction evidence="11">
        <text>Couples ATP hydrolysis with the unwinding of duplex DNA by translocating in the 3'-5' direction.</text>
        <dbReference type="EC" id="5.6.2.4"/>
    </reaction>
</comment>
<keyword evidence="19" id="KW-1185">Reference proteome</keyword>
<gene>
    <name evidence="18" type="ORF">DHf2319_10870</name>
</gene>
<dbReference type="PANTHER" id="PTHR11070">
    <property type="entry name" value="UVRD / RECB / PCRA DNA HELICASE FAMILY MEMBER"/>
    <property type="match status" value="1"/>
</dbReference>
<dbReference type="InterPro" id="IPR000212">
    <property type="entry name" value="DNA_helicase_UvrD/REP"/>
</dbReference>
<evidence type="ECO:0000313" key="19">
    <source>
        <dbReference type="Proteomes" id="UP000831607"/>
    </source>
</evidence>
<dbReference type="Pfam" id="PF12705">
    <property type="entry name" value="PDDEXK_1"/>
    <property type="match status" value="1"/>
</dbReference>
<evidence type="ECO:0000256" key="9">
    <source>
        <dbReference type="ARBA" id="ARBA00023204"/>
    </source>
</evidence>
<dbReference type="InterPro" id="IPR011604">
    <property type="entry name" value="PDDEXK-like_dom_sf"/>
</dbReference>
<evidence type="ECO:0000259" key="16">
    <source>
        <dbReference type="PROSITE" id="PS51198"/>
    </source>
</evidence>
<evidence type="ECO:0000256" key="3">
    <source>
        <dbReference type="ARBA" id="ARBA00022763"/>
    </source>
</evidence>
<evidence type="ECO:0000313" key="18">
    <source>
        <dbReference type="EMBL" id="UOD51684.1"/>
    </source>
</evidence>
<keyword evidence="3" id="KW-0227">DNA damage</keyword>
<dbReference type="Gene3D" id="3.90.320.10">
    <property type="match status" value="1"/>
</dbReference>
<dbReference type="Pfam" id="PF13361">
    <property type="entry name" value="UvrD_C"/>
    <property type="match status" value="1"/>
</dbReference>
<evidence type="ECO:0000256" key="15">
    <source>
        <dbReference type="PROSITE-ProRule" id="PRU00560"/>
    </source>
</evidence>
<evidence type="ECO:0000256" key="2">
    <source>
        <dbReference type="ARBA" id="ARBA00022741"/>
    </source>
</evidence>
<organism evidence="18 19">
    <name type="scientific">Orrella daihaiensis</name>
    <dbReference type="NCBI Taxonomy" id="2782176"/>
    <lineage>
        <taxon>Bacteria</taxon>
        <taxon>Pseudomonadati</taxon>
        <taxon>Pseudomonadota</taxon>
        <taxon>Betaproteobacteria</taxon>
        <taxon>Burkholderiales</taxon>
        <taxon>Alcaligenaceae</taxon>
        <taxon>Orrella</taxon>
    </lineage>
</organism>
<keyword evidence="1" id="KW-0540">Nuclease</keyword>
<evidence type="ECO:0000259" key="17">
    <source>
        <dbReference type="PROSITE" id="PS51217"/>
    </source>
</evidence>
<dbReference type="PROSITE" id="PS51217">
    <property type="entry name" value="UVRD_HELICASE_CTER"/>
    <property type="match status" value="1"/>
</dbReference>
<dbReference type="Gene3D" id="3.40.50.300">
    <property type="entry name" value="P-loop containing nucleotide triphosphate hydrolases"/>
    <property type="match status" value="4"/>
</dbReference>
<dbReference type="InterPro" id="IPR014016">
    <property type="entry name" value="UvrD-like_ATP-bd"/>
</dbReference>
<evidence type="ECO:0000256" key="13">
    <source>
        <dbReference type="ARBA" id="ARBA00034923"/>
    </source>
</evidence>
<feature type="binding site" evidence="15">
    <location>
        <begin position="28"/>
        <end position="35"/>
    </location>
    <ligand>
        <name>ATP</name>
        <dbReference type="ChEBI" id="CHEBI:30616"/>
    </ligand>
</feature>
<feature type="domain" description="UvrD-like helicase ATP-binding" evidence="16">
    <location>
        <begin position="7"/>
        <end position="488"/>
    </location>
</feature>
<keyword evidence="5 15" id="KW-0347">Helicase</keyword>
<dbReference type="EMBL" id="CP063982">
    <property type="protein sequence ID" value="UOD51684.1"/>
    <property type="molecule type" value="Genomic_DNA"/>
</dbReference>
<protein>
    <recommendedName>
        <fullName evidence="12">DNA 3'-5' helicase</fullName>
        <ecNumber evidence="12">5.6.2.4</ecNumber>
    </recommendedName>
    <alternativeName>
        <fullName evidence="13">DNA 3'-5' helicase II</fullName>
    </alternativeName>
</protein>
<evidence type="ECO:0000256" key="11">
    <source>
        <dbReference type="ARBA" id="ARBA00034617"/>
    </source>
</evidence>
<feature type="domain" description="UvrD-like helicase C-terminal" evidence="17">
    <location>
        <begin position="500"/>
        <end position="767"/>
    </location>
</feature>
<dbReference type="Pfam" id="PF00580">
    <property type="entry name" value="UvrD-helicase"/>
    <property type="match status" value="1"/>
</dbReference>
<sequence length="1101" mass="123409">MMMSDRQPPDMAARRAAIDPTRSFIVQAPAGSGKTSLLTDRILALLALVDQPEQIVAMTFTRKAAAEMHARVMEKLQRAMSSEPPIDDHERQGWQLAQAALARDEHQGWGLLQHPARLRIQTIDSFCASLVRSMPWLTGLGGMPSIVDDAPALYTEAARRTVELAGEQECVQQLLRHLDLNVADVVQAIADMLGKRDHWLPLLDHGQDSDMLEVFLEQTIADELLCLAQSMPVGWQHQLALPARQAAQALIDDGRADHPIVALLDWQAGELQPDPSDLPLWRGLRALLLTGDGALRKTVNKNSGCLPDSPQKLALLEWLVTNSSGDRSEAWVEALNSVGSMPDAVLTPQQRKILAAQLDCLRLAAANLLLIFAERGEVDFIEVAHRAVLALGGADDPSDLLLKLDNRIAHLLVDEFQDTSQTQLELLKRLTAGWQPADARTLFLVGDPMQSIYRFRKAEVSLFLKVQAEGVGDLKLEPLTLTANFRSQAGVVDWVNQTFGPLFPTANHPEFGAIRYEKAYPWRATSNEAAVRWYLEPDNQTAWMRVVDIARHAWEAHRESDKPMAILVRSRPHLGDVTRALTKAGLPCRAIELDSLKSRTVVVDLLQLARALCHRGDRAAWLAVLRAPWCGLTLDTMMRLFMDERKAVCDVLTSCLDMPQMPQGIDPEQWVRVLGVGKVLLGALTDAQAKPFVARLEATWRALQGDRLITAASDLLDAQSFLSLVQRLSDYSHIDLDELERQLARLYAEPQTSGRAIEVMTMHKAKGLEFEVVVLLGLERQAKSDSAPLVRVEQHDQRVLFGPIKARIEDEQDPLSRYLAQREKMRQYFEVDRLLYVAATRARESLHLVAVGAINEKTGDWAEPHKSSLLSRLWPFKPVIQMPDSDTSACEDDQPKPIWQAPPLLRVSEPIVIDQIQVSRDQFNRGSDRYSWPSAESSERISGILIHAWLARFALLDKSRRPVLPSQQALERQLRALGLPEPLRQHAASEVAAALSAMLASERGQWLLGQPLRQVEWALIDARQTVSIMDLAIDLSEGWLVVDYKTSRPAASEDKQAFANRMIDRYSAQMRRYREQLQLLDGRNARSVLYFPRDDLWLDVQ</sequence>
<keyword evidence="7 15" id="KW-0067">ATP-binding</keyword>
<evidence type="ECO:0000256" key="8">
    <source>
        <dbReference type="ARBA" id="ARBA00023125"/>
    </source>
</evidence>
<keyword evidence="2 15" id="KW-0547">Nucleotide-binding</keyword>
<dbReference type="InterPro" id="IPR014017">
    <property type="entry name" value="DNA_helicase_UvrD-like_C"/>
</dbReference>
<evidence type="ECO:0000256" key="14">
    <source>
        <dbReference type="ARBA" id="ARBA00048988"/>
    </source>
</evidence>
<dbReference type="InterPro" id="IPR027417">
    <property type="entry name" value="P-loop_NTPase"/>
</dbReference>
<evidence type="ECO:0000256" key="5">
    <source>
        <dbReference type="ARBA" id="ARBA00022806"/>
    </source>
</evidence>
<accession>A0ABY4ANE2</accession>
<keyword evidence="8" id="KW-0238">DNA-binding</keyword>
<keyword evidence="4 15" id="KW-0378">Hydrolase</keyword>
<evidence type="ECO:0000256" key="1">
    <source>
        <dbReference type="ARBA" id="ARBA00022722"/>
    </source>
</evidence>
<keyword evidence="9" id="KW-0234">DNA repair</keyword>
<dbReference type="EC" id="5.6.2.4" evidence="12"/>
<keyword evidence="10" id="KW-0413">Isomerase</keyword>
<evidence type="ECO:0000256" key="12">
    <source>
        <dbReference type="ARBA" id="ARBA00034808"/>
    </source>
</evidence>
<comment type="catalytic activity">
    <reaction evidence="14">
        <text>ATP + H2O = ADP + phosphate + H(+)</text>
        <dbReference type="Rhea" id="RHEA:13065"/>
        <dbReference type="ChEBI" id="CHEBI:15377"/>
        <dbReference type="ChEBI" id="CHEBI:15378"/>
        <dbReference type="ChEBI" id="CHEBI:30616"/>
        <dbReference type="ChEBI" id="CHEBI:43474"/>
        <dbReference type="ChEBI" id="CHEBI:456216"/>
        <dbReference type="EC" id="5.6.2.4"/>
    </reaction>
</comment>
<dbReference type="Proteomes" id="UP000831607">
    <property type="component" value="Chromosome"/>
</dbReference>
<evidence type="ECO:0000256" key="6">
    <source>
        <dbReference type="ARBA" id="ARBA00022839"/>
    </source>
</evidence>
<dbReference type="SUPFAM" id="SSF52980">
    <property type="entry name" value="Restriction endonuclease-like"/>
    <property type="match status" value="1"/>
</dbReference>
<name>A0ABY4ANE2_9BURK</name>